<dbReference type="GeneID" id="123405038"/>
<evidence type="ECO:0000256" key="14">
    <source>
        <dbReference type="ARBA" id="ARBA00022989"/>
    </source>
</evidence>
<dbReference type="InterPro" id="IPR032675">
    <property type="entry name" value="LRR_dom_sf"/>
</dbReference>
<evidence type="ECO:0000256" key="4">
    <source>
        <dbReference type="ARBA" id="ARBA00022475"/>
    </source>
</evidence>
<dbReference type="FunFam" id="3.80.10.10:FF:000530">
    <property type="entry name" value="Receptor-like protein 2"/>
    <property type="match status" value="1"/>
</dbReference>
<evidence type="ECO:0000313" key="24">
    <source>
        <dbReference type="Proteomes" id="UP000011116"/>
    </source>
</evidence>
<dbReference type="RefSeq" id="XP_044954835.1">
    <property type="nucleotide sequence ID" value="XM_045098900.1"/>
</dbReference>
<keyword evidence="11" id="KW-0547">Nucleotide-binding</keyword>
<accession>A0A8I6YZK9</accession>
<evidence type="ECO:0000256" key="5">
    <source>
        <dbReference type="ARBA" id="ARBA00022527"/>
    </source>
</evidence>
<proteinExistence type="inferred from homology"/>
<evidence type="ECO:0000259" key="22">
    <source>
        <dbReference type="Pfam" id="PF23598"/>
    </source>
</evidence>
<dbReference type="FunFam" id="3.80.10.10:FF:000213">
    <property type="entry name" value="Tyrosine-sulfated glycopeptide receptor 1"/>
    <property type="match status" value="1"/>
</dbReference>
<keyword evidence="10" id="KW-0677">Repeat</keyword>
<dbReference type="GO" id="GO:0005524">
    <property type="term" value="F:ATP binding"/>
    <property type="evidence" value="ECO:0007669"/>
    <property type="project" value="UniProtKB-KW"/>
</dbReference>
<keyword evidence="8" id="KW-0812">Transmembrane</keyword>
<dbReference type="GO" id="GO:0051606">
    <property type="term" value="P:detection of stimulus"/>
    <property type="evidence" value="ECO:0007669"/>
    <property type="project" value="UniProtKB-ARBA"/>
</dbReference>
<evidence type="ECO:0000256" key="10">
    <source>
        <dbReference type="ARBA" id="ARBA00022737"/>
    </source>
</evidence>
<name>A0A8I6YZK9_HORVV</name>
<dbReference type="FunFam" id="3.80.10.10:FF:000470">
    <property type="entry name" value="LRR receptor-like serine/threonine-protein kinase RPK2"/>
    <property type="match status" value="1"/>
</dbReference>
<comment type="catalytic activity">
    <reaction evidence="18">
        <text>L-threonyl-[protein] + ATP = O-phospho-L-threonyl-[protein] + ADP + H(+)</text>
        <dbReference type="Rhea" id="RHEA:46608"/>
        <dbReference type="Rhea" id="RHEA-COMP:11060"/>
        <dbReference type="Rhea" id="RHEA-COMP:11605"/>
        <dbReference type="ChEBI" id="CHEBI:15378"/>
        <dbReference type="ChEBI" id="CHEBI:30013"/>
        <dbReference type="ChEBI" id="CHEBI:30616"/>
        <dbReference type="ChEBI" id="CHEBI:61977"/>
        <dbReference type="ChEBI" id="CHEBI:456216"/>
        <dbReference type="EC" id="2.7.11.1"/>
    </reaction>
</comment>
<evidence type="ECO:0000256" key="8">
    <source>
        <dbReference type="ARBA" id="ARBA00022692"/>
    </source>
</evidence>
<dbReference type="Pfam" id="PF23598">
    <property type="entry name" value="LRR_14"/>
    <property type="match status" value="1"/>
</dbReference>
<feature type="chain" id="PRO_5035188027" description="non-specific serine/threonine protein kinase" evidence="20">
    <location>
        <begin position="34"/>
        <end position="708"/>
    </location>
</feature>
<evidence type="ECO:0000256" key="6">
    <source>
        <dbReference type="ARBA" id="ARBA00022614"/>
    </source>
</evidence>
<evidence type="ECO:0000256" key="16">
    <source>
        <dbReference type="ARBA" id="ARBA00023170"/>
    </source>
</evidence>
<comment type="similarity">
    <text evidence="2">Belongs to the RLP family.</text>
</comment>
<comment type="subcellular location">
    <subcellularLocation>
        <location evidence="1">Cell membrane</location>
        <topology evidence="1">Single-pass type I membrane protein</topology>
    </subcellularLocation>
</comment>
<feature type="signal peptide" evidence="20">
    <location>
        <begin position="1"/>
        <end position="33"/>
    </location>
</feature>
<evidence type="ECO:0000256" key="3">
    <source>
        <dbReference type="ARBA" id="ARBA00012513"/>
    </source>
</evidence>
<evidence type="ECO:0000256" key="18">
    <source>
        <dbReference type="ARBA" id="ARBA00047899"/>
    </source>
</evidence>
<dbReference type="InterPro" id="IPR051716">
    <property type="entry name" value="Plant_RL_S/T_kinase"/>
</dbReference>
<dbReference type="Pfam" id="PF00560">
    <property type="entry name" value="LRR_1"/>
    <property type="match status" value="5"/>
</dbReference>
<evidence type="ECO:0000256" key="2">
    <source>
        <dbReference type="ARBA" id="ARBA00009592"/>
    </source>
</evidence>
<evidence type="ECO:0000256" key="19">
    <source>
        <dbReference type="ARBA" id="ARBA00048679"/>
    </source>
</evidence>
<keyword evidence="16" id="KW-0675">Receptor</keyword>
<evidence type="ECO:0000256" key="11">
    <source>
        <dbReference type="ARBA" id="ARBA00022741"/>
    </source>
</evidence>
<evidence type="ECO:0000259" key="21">
    <source>
        <dbReference type="Pfam" id="PF08263"/>
    </source>
</evidence>
<dbReference type="Gramene" id="HORVU.MOREX.r3.6HG0555530.1">
    <property type="protein sequence ID" value="HORVU.MOREX.r3.6HG0555530.1.CDS1"/>
    <property type="gene ID" value="HORVU.MOREX.r3.6HG0555530"/>
</dbReference>
<evidence type="ECO:0000256" key="15">
    <source>
        <dbReference type="ARBA" id="ARBA00023136"/>
    </source>
</evidence>
<comment type="catalytic activity">
    <reaction evidence="19">
        <text>L-seryl-[protein] + ATP = O-phospho-L-seryl-[protein] + ADP + H(+)</text>
        <dbReference type="Rhea" id="RHEA:17989"/>
        <dbReference type="Rhea" id="RHEA-COMP:9863"/>
        <dbReference type="Rhea" id="RHEA-COMP:11604"/>
        <dbReference type="ChEBI" id="CHEBI:15378"/>
        <dbReference type="ChEBI" id="CHEBI:29999"/>
        <dbReference type="ChEBI" id="CHEBI:30616"/>
        <dbReference type="ChEBI" id="CHEBI:83421"/>
        <dbReference type="ChEBI" id="CHEBI:456216"/>
        <dbReference type="EC" id="2.7.11.1"/>
    </reaction>
</comment>
<gene>
    <name evidence="23" type="primary">LOC123405038</name>
</gene>
<dbReference type="SUPFAM" id="SSF52058">
    <property type="entry name" value="L domain-like"/>
    <property type="match status" value="3"/>
</dbReference>
<dbReference type="PANTHER" id="PTHR48053">
    <property type="entry name" value="LEUCINE RICH REPEAT FAMILY PROTEIN, EXPRESSED"/>
    <property type="match status" value="1"/>
</dbReference>
<protein>
    <recommendedName>
        <fullName evidence="3">non-specific serine/threonine protein kinase</fullName>
        <ecNumber evidence="3">2.7.11.1</ecNumber>
    </recommendedName>
</protein>
<dbReference type="SMR" id="A0A8I6YZK9"/>
<reference evidence="23" key="2">
    <citation type="submission" date="2020-10" db="EMBL/GenBank/DDBJ databases">
        <authorList>
            <person name="Scholz U."/>
            <person name="Mascher M."/>
            <person name="Fiebig A."/>
        </authorList>
    </citation>
    <scope>NUCLEOTIDE SEQUENCE [LARGE SCALE GENOMIC DNA]</scope>
    <source>
        <strain evidence="23">cv. Morex</strain>
    </source>
</reference>
<feature type="domain" description="Leucine-rich repeat-containing N-terminal plant-type" evidence="21">
    <location>
        <begin position="36"/>
        <end position="74"/>
    </location>
</feature>
<dbReference type="InterPro" id="IPR055414">
    <property type="entry name" value="LRR_R13L4/SHOC2-like"/>
</dbReference>
<dbReference type="EnsemblPlants" id="HORVU.MOREX.r3.6HG0555530.1">
    <property type="protein sequence ID" value="HORVU.MOREX.r3.6HG0555530.1.CDS1"/>
    <property type="gene ID" value="HORVU.MOREX.r3.6HG0555530"/>
</dbReference>
<dbReference type="GO" id="GO:0005886">
    <property type="term" value="C:plasma membrane"/>
    <property type="evidence" value="ECO:0007669"/>
    <property type="project" value="UniProtKB-SubCell"/>
</dbReference>
<keyword evidence="14" id="KW-1133">Transmembrane helix</keyword>
<keyword evidence="7" id="KW-0808">Transferase</keyword>
<evidence type="ECO:0000256" key="9">
    <source>
        <dbReference type="ARBA" id="ARBA00022729"/>
    </source>
</evidence>
<organism evidence="23 24">
    <name type="scientific">Hordeum vulgare subsp. vulgare</name>
    <name type="common">Domesticated barley</name>
    <dbReference type="NCBI Taxonomy" id="112509"/>
    <lineage>
        <taxon>Eukaryota</taxon>
        <taxon>Viridiplantae</taxon>
        <taxon>Streptophyta</taxon>
        <taxon>Embryophyta</taxon>
        <taxon>Tracheophyta</taxon>
        <taxon>Spermatophyta</taxon>
        <taxon>Magnoliopsida</taxon>
        <taxon>Liliopsida</taxon>
        <taxon>Poales</taxon>
        <taxon>Poaceae</taxon>
        <taxon>BOP clade</taxon>
        <taxon>Pooideae</taxon>
        <taxon>Triticodae</taxon>
        <taxon>Triticeae</taxon>
        <taxon>Hordeinae</taxon>
        <taxon>Hordeum</taxon>
    </lineage>
</organism>
<sequence>MQTLHLSIKTCSKIFHLGFALVLLICLASPTSSCTDQEKSSLLQFVAGLSQHGDLGASWQHGTDCCQWEGITCSTDEIVTDVLLASRGLQGHIAPSLGNLPGLLCLNLSNNMLSGGLPQELVSSSSIVILDVSFNRLEGDLHELSSTPARPVKVLNISSNLFTGQFPPTTWKAMKNMVALNASNNSFTGILPTHFCNSFPSLVVLELSYNRFRGSIPPELGSCSMLRVLKVGHNNLIGNLPDELSNATSLEFLSFPRSGLQGILQDTNIAKLTNLVTLDLGENNFSGKIPESIGHLKRLEGLHLNNNNMYGQLPYALANCTNLIIIDLSYNNFYGQLNKVNFSNLPNLMSLDLIQNNFNGTIPESIYTCINLVALRLSYNNFQGQLAKGLGNLKSLSFLSLYYNNLTNITHALQILGSSKNLTTLLIGRNFQHETMPVDDIIGCFENLRFLAIGNCPISGKIPFWISKLANLEILILSNNQLTGIIPAWIKALSHVFYLDISNNSLTGEIPTALMDMPMLKSANPRDFILPVYPAQTHQYRQAFAFPILLDLSNNKFTGEIPLDIGQLKSIHSLNFSFNDLTGQIPESIFNLTDLQVLDLSNNNLTGAIPATLNTLHFLAVFNVSNNDLEGPIPSGGQFNTFGASSFDGNAKLCGSMIIHECGLAEAPPSTVLSTEQTDYKVACVIAFSAFFGVGVLYDQIVLSRYFG</sequence>
<keyword evidence="17" id="KW-0325">Glycoprotein</keyword>
<dbReference type="PANTHER" id="PTHR48053:SF155">
    <property type="entry name" value="LOW QUALITY PROTEIN: RECEPTOR-LIKE PROTEIN 2"/>
    <property type="match status" value="1"/>
</dbReference>
<reference evidence="24" key="1">
    <citation type="journal article" date="2012" name="Nature">
        <title>A physical, genetic and functional sequence assembly of the barley genome.</title>
        <authorList>
            <consortium name="The International Barley Genome Sequencing Consortium"/>
            <person name="Mayer K.F."/>
            <person name="Waugh R."/>
            <person name="Brown J.W."/>
            <person name="Schulman A."/>
            <person name="Langridge P."/>
            <person name="Platzer M."/>
            <person name="Fincher G.B."/>
            <person name="Muehlbauer G.J."/>
            <person name="Sato K."/>
            <person name="Close T.J."/>
            <person name="Wise R.P."/>
            <person name="Stein N."/>
        </authorList>
    </citation>
    <scope>NUCLEOTIDE SEQUENCE [LARGE SCALE GENOMIC DNA]</scope>
    <source>
        <strain evidence="24">cv. Morex</strain>
    </source>
</reference>
<keyword evidence="4" id="KW-1003">Cell membrane</keyword>
<evidence type="ECO:0000256" key="20">
    <source>
        <dbReference type="SAM" id="SignalP"/>
    </source>
</evidence>
<evidence type="ECO:0000313" key="23">
    <source>
        <dbReference type="EnsemblPlants" id="HORVU.MOREX.r3.6HG0555530.1.CDS1"/>
    </source>
</evidence>
<dbReference type="Gene3D" id="3.80.10.10">
    <property type="entry name" value="Ribonuclease Inhibitor"/>
    <property type="match status" value="4"/>
</dbReference>
<dbReference type="OrthoDB" id="1740823at2759"/>
<dbReference type="AlphaFoldDB" id="A0A8I6YZK9"/>
<keyword evidence="6" id="KW-0433">Leucine-rich repeat</keyword>
<keyword evidence="12" id="KW-0418">Kinase</keyword>
<reference evidence="23" key="3">
    <citation type="submission" date="2022-01" db="UniProtKB">
        <authorList>
            <consortium name="EnsemblPlants"/>
        </authorList>
    </citation>
    <scope>IDENTIFICATION</scope>
    <source>
        <strain evidence="23">subsp. vulgare</strain>
    </source>
</reference>
<dbReference type="FunFam" id="3.80.10.10:FF:000403">
    <property type="entry name" value="Receptor-like protein 2"/>
    <property type="match status" value="1"/>
</dbReference>
<dbReference type="Proteomes" id="UP000011116">
    <property type="component" value="Chromosome 6H"/>
</dbReference>
<evidence type="ECO:0000256" key="7">
    <source>
        <dbReference type="ARBA" id="ARBA00022679"/>
    </source>
</evidence>
<keyword evidence="13" id="KW-0067">ATP-binding</keyword>
<keyword evidence="24" id="KW-1185">Reference proteome</keyword>
<keyword evidence="5" id="KW-0723">Serine/threonine-protein kinase</keyword>
<evidence type="ECO:0000256" key="1">
    <source>
        <dbReference type="ARBA" id="ARBA00004251"/>
    </source>
</evidence>
<keyword evidence="15" id="KW-0472">Membrane</keyword>
<dbReference type="SMART" id="SM00369">
    <property type="entry name" value="LRR_TYP"/>
    <property type="match status" value="7"/>
</dbReference>
<dbReference type="KEGG" id="hvg:123405038"/>
<evidence type="ECO:0000256" key="12">
    <source>
        <dbReference type="ARBA" id="ARBA00022777"/>
    </source>
</evidence>
<dbReference type="Pfam" id="PF08263">
    <property type="entry name" value="LRRNT_2"/>
    <property type="match status" value="1"/>
</dbReference>
<feature type="domain" description="Disease resistance R13L4/SHOC-2-like LRR" evidence="22">
    <location>
        <begin position="343"/>
        <end position="577"/>
    </location>
</feature>
<dbReference type="PRINTS" id="PR00019">
    <property type="entry name" value="LEURICHRPT"/>
</dbReference>
<evidence type="ECO:0000256" key="13">
    <source>
        <dbReference type="ARBA" id="ARBA00022840"/>
    </source>
</evidence>
<dbReference type="InterPro" id="IPR013210">
    <property type="entry name" value="LRR_N_plant-typ"/>
</dbReference>
<dbReference type="GO" id="GO:0004674">
    <property type="term" value="F:protein serine/threonine kinase activity"/>
    <property type="evidence" value="ECO:0007669"/>
    <property type="project" value="UniProtKB-KW"/>
</dbReference>
<evidence type="ECO:0000256" key="17">
    <source>
        <dbReference type="ARBA" id="ARBA00023180"/>
    </source>
</evidence>
<dbReference type="EC" id="2.7.11.1" evidence="3"/>
<dbReference type="InterPro" id="IPR001611">
    <property type="entry name" value="Leu-rich_rpt"/>
</dbReference>
<dbReference type="InterPro" id="IPR003591">
    <property type="entry name" value="Leu-rich_rpt_typical-subtyp"/>
</dbReference>
<keyword evidence="9 20" id="KW-0732">Signal</keyword>